<dbReference type="Gene3D" id="3.40.50.720">
    <property type="entry name" value="NAD(P)-binding Rossmann-like Domain"/>
    <property type="match status" value="1"/>
</dbReference>
<keyword evidence="3" id="KW-0520">NAD</keyword>
<dbReference type="SUPFAM" id="SSF51735">
    <property type="entry name" value="NAD(P)-binding Rossmann-fold domains"/>
    <property type="match status" value="1"/>
</dbReference>
<evidence type="ECO:0000256" key="2">
    <source>
        <dbReference type="ARBA" id="ARBA00023002"/>
    </source>
</evidence>
<dbReference type="InterPro" id="IPR002347">
    <property type="entry name" value="SDR_fam"/>
</dbReference>
<evidence type="ECO:0000256" key="1">
    <source>
        <dbReference type="ARBA" id="ARBA00006484"/>
    </source>
</evidence>
<organism evidence="4">
    <name type="scientific">freshwater metagenome</name>
    <dbReference type="NCBI Taxonomy" id="449393"/>
    <lineage>
        <taxon>unclassified sequences</taxon>
        <taxon>metagenomes</taxon>
        <taxon>ecological metagenomes</taxon>
    </lineage>
</organism>
<keyword evidence="2" id="KW-0560">Oxidoreductase</keyword>
<comment type="similarity">
    <text evidence="1">Belongs to the short-chain dehydrogenases/reductases (SDR) family.</text>
</comment>
<dbReference type="FunFam" id="3.40.50.720:FF:000084">
    <property type="entry name" value="Short-chain dehydrogenase reductase"/>
    <property type="match status" value="1"/>
</dbReference>
<dbReference type="InterPro" id="IPR036291">
    <property type="entry name" value="NAD(P)-bd_dom_sf"/>
</dbReference>
<dbReference type="Pfam" id="PF13561">
    <property type="entry name" value="adh_short_C2"/>
    <property type="match status" value="1"/>
</dbReference>
<proteinExistence type="inferred from homology"/>
<dbReference type="EMBL" id="CAFBMX010000002">
    <property type="protein sequence ID" value="CAB4917419.1"/>
    <property type="molecule type" value="Genomic_DNA"/>
</dbReference>
<dbReference type="AlphaFoldDB" id="A0A6J7HP92"/>
<accession>A0A6J7HP92</accession>
<reference evidence="4" key="1">
    <citation type="submission" date="2020-05" db="EMBL/GenBank/DDBJ databases">
        <authorList>
            <person name="Chiriac C."/>
            <person name="Salcher M."/>
            <person name="Ghai R."/>
            <person name="Kavagutti S V."/>
        </authorList>
    </citation>
    <scope>NUCLEOTIDE SEQUENCE</scope>
</reference>
<dbReference type="PRINTS" id="PR00080">
    <property type="entry name" value="SDRFAMILY"/>
</dbReference>
<protein>
    <submittedName>
        <fullName evidence="4">Unannotated protein</fullName>
    </submittedName>
</protein>
<dbReference type="InterPro" id="IPR051122">
    <property type="entry name" value="SDR_DHRS6-like"/>
</dbReference>
<dbReference type="PANTHER" id="PTHR43477:SF4">
    <property type="entry name" value="DEHYDROGENASE_REDUCTASE SDR FAMILY MEMBER 6"/>
    <property type="match status" value="1"/>
</dbReference>
<evidence type="ECO:0000256" key="3">
    <source>
        <dbReference type="ARBA" id="ARBA00023027"/>
    </source>
</evidence>
<dbReference type="PRINTS" id="PR00081">
    <property type="entry name" value="GDHRDH"/>
</dbReference>
<dbReference type="PANTHER" id="PTHR43477">
    <property type="entry name" value="DIHYDROANTICAPSIN 7-DEHYDROGENASE"/>
    <property type="match status" value="1"/>
</dbReference>
<gene>
    <name evidence="4" type="ORF">UFOPK3674_00317</name>
</gene>
<dbReference type="GO" id="GO:0016491">
    <property type="term" value="F:oxidoreductase activity"/>
    <property type="evidence" value="ECO:0007669"/>
    <property type="project" value="UniProtKB-KW"/>
</dbReference>
<name>A0A6J7HP92_9ZZZZ</name>
<sequence length="261" mass="26939">MTSSGAGRLEGRVAFVTGSAAGMGRAIAVRFASEGAKIVGCDIDAAGDAETIELVRAAGSEMVSVDPTDVADRDQIRAWVDHGLATFGRADILVNHAAGVRWGFIEDTTPEDWTFTMRNEIDSVYHAAQALWPHLKESGHGAIINFSSQAGRRGSNQMPMTAHTAGKAAVAGLTRQLAAEGAPFGIRANAIVPGVIETPSSAPIIALGKDGPLADMLAQIPLGRHGTGEDIASAALFLASDDSSFITAHELVVDGGSLAVV</sequence>
<evidence type="ECO:0000313" key="4">
    <source>
        <dbReference type="EMBL" id="CAB4917419.1"/>
    </source>
</evidence>